<reference evidence="2" key="1">
    <citation type="submission" date="2021-01" db="EMBL/GenBank/DDBJ databases">
        <title>Adiantum capillus-veneris genome.</title>
        <authorList>
            <person name="Fang Y."/>
            <person name="Liao Q."/>
        </authorList>
    </citation>
    <scope>NUCLEOTIDE SEQUENCE</scope>
    <source>
        <strain evidence="2">H3</strain>
        <tissue evidence="2">Leaf</tissue>
    </source>
</reference>
<dbReference type="EMBL" id="JABFUD020000022">
    <property type="protein sequence ID" value="KAI5062381.1"/>
    <property type="molecule type" value="Genomic_DNA"/>
</dbReference>
<protein>
    <recommendedName>
        <fullName evidence="1">Spermatogenesis-associated protein 20-like TRX domain-containing protein</fullName>
    </recommendedName>
</protein>
<dbReference type="SUPFAM" id="SSF48208">
    <property type="entry name" value="Six-hairpin glycosidases"/>
    <property type="match status" value="1"/>
</dbReference>
<evidence type="ECO:0000313" key="2">
    <source>
        <dbReference type="EMBL" id="KAI5062381.1"/>
    </source>
</evidence>
<name>A0A9D4Z7C0_ADICA</name>
<feature type="domain" description="Spermatogenesis-associated protein 20-like TRX" evidence="1">
    <location>
        <begin position="88"/>
        <end position="200"/>
    </location>
</feature>
<dbReference type="InterPro" id="IPR004879">
    <property type="entry name" value="Ssp411-like_TRX"/>
</dbReference>
<dbReference type="GO" id="GO:0009507">
    <property type="term" value="C:chloroplast"/>
    <property type="evidence" value="ECO:0007669"/>
    <property type="project" value="TreeGrafter"/>
</dbReference>
<dbReference type="InterPro" id="IPR012341">
    <property type="entry name" value="6hp_glycosidase-like_sf"/>
</dbReference>
<comment type="caution">
    <text evidence="2">The sequence shown here is derived from an EMBL/GenBank/DDBJ whole genome shotgun (WGS) entry which is preliminary data.</text>
</comment>
<dbReference type="SUPFAM" id="SSF52833">
    <property type="entry name" value="Thioredoxin-like"/>
    <property type="match status" value="1"/>
</dbReference>
<dbReference type="PANTHER" id="PTHR42899:SF1">
    <property type="entry name" value="SPERMATOGENESIS-ASSOCIATED PROTEIN 20"/>
    <property type="match status" value="1"/>
</dbReference>
<dbReference type="AlphaFoldDB" id="A0A9D4Z7C0"/>
<dbReference type="Proteomes" id="UP000886520">
    <property type="component" value="Chromosome 22"/>
</dbReference>
<keyword evidence="3" id="KW-1185">Reference proteome</keyword>
<sequence>MATKGDLRLSYGGYGIYGGINGMQYNLAGAFFGAMPRIPGGLSPTFASAFEVKSFCQTKQIQMMFIYYVATLASCQVHLQSVMRYKLNRCHVMEVESFENEDVARLLNDWFVSIKVDREERPDVDKVYMTYVQATQGGGGWPMSVFLTPELMPMVGGTYFPADDKYGRPGFKSILRRVKEVWDTKKDAIRHNGELIVQQLAEATTSSASSAELALDSSQEAVELCAKQLAKGYDAKLGGFGGPPKFPRPVELYVIMRQYRRLHQAGKTAAASKVLEMALHTLRCMAKGGIHDHVGGGFHRYSVDEYWHVPHFEKMLYDQGQLVNAYLDALCITKTPVYANVARDVLDYLKRDMLDPEGGIYSAEDADSLEREGLARKKEGAFYVWTSQEIEDILGKENAEPFMKFYYVKHNGNCDLARLSDPHGEFVGKNVLIERMELEELSAAFKRPVEDCAALLGSCRTDLFDYRSKRPRPHLDDKVIVAWNGLAISAFARASKLLTVEPKGISHHFPVVGTNLTEYLHIAERASSFIKGKLYDDATKRLRRSFRKGPSMAPGFADDYAFLIAGLLDLFEAGGQTKWLAWALELQETQDALFLDKTGGGYYSTPEGDSSILFRMKEDYDGAEPSPNSVSAINLVRLSLLAHGDQSKYFHNTAEHLLAVFESRIKELPVAVPLMCCAADLLGVPSKRQIVIAGQKQSPEFQELLNASHGLYDPYKIVIPIDPSDTEDQEFWHKFNPAVLAMAQNTPTGKATVSHPMPLCKA</sequence>
<dbReference type="Gene3D" id="3.40.30.10">
    <property type="entry name" value="Glutaredoxin"/>
    <property type="match status" value="1"/>
</dbReference>
<dbReference type="OrthoDB" id="1923667at2759"/>
<dbReference type="InterPro" id="IPR036249">
    <property type="entry name" value="Thioredoxin-like_sf"/>
</dbReference>
<evidence type="ECO:0000259" key="1">
    <source>
        <dbReference type="Pfam" id="PF03190"/>
    </source>
</evidence>
<gene>
    <name evidence="2" type="ORF">GOP47_0022920</name>
</gene>
<organism evidence="2 3">
    <name type="scientific">Adiantum capillus-veneris</name>
    <name type="common">Maidenhair fern</name>
    <dbReference type="NCBI Taxonomy" id="13818"/>
    <lineage>
        <taxon>Eukaryota</taxon>
        <taxon>Viridiplantae</taxon>
        <taxon>Streptophyta</taxon>
        <taxon>Embryophyta</taxon>
        <taxon>Tracheophyta</taxon>
        <taxon>Polypodiopsida</taxon>
        <taxon>Polypodiidae</taxon>
        <taxon>Polypodiales</taxon>
        <taxon>Pteridineae</taxon>
        <taxon>Pteridaceae</taxon>
        <taxon>Vittarioideae</taxon>
        <taxon>Adiantum</taxon>
    </lineage>
</organism>
<dbReference type="Pfam" id="PF03190">
    <property type="entry name" value="Thioredox_DsbH"/>
    <property type="match status" value="1"/>
</dbReference>
<dbReference type="Gene3D" id="1.50.10.10">
    <property type="match status" value="1"/>
</dbReference>
<dbReference type="CDD" id="cd02955">
    <property type="entry name" value="SSP411"/>
    <property type="match status" value="1"/>
</dbReference>
<dbReference type="InterPro" id="IPR008928">
    <property type="entry name" value="6-hairpin_glycosidase_sf"/>
</dbReference>
<evidence type="ECO:0000313" key="3">
    <source>
        <dbReference type="Proteomes" id="UP000886520"/>
    </source>
</evidence>
<dbReference type="GO" id="GO:0005975">
    <property type="term" value="P:carbohydrate metabolic process"/>
    <property type="evidence" value="ECO:0007669"/>
    <property type="project" value="InterPro"/>
</dbReference>
<proteinExistence type="predicted"/>
<dbReference type="PIRSF" id="PIRSF006402">
    <property type="entry name" value="UCP006402_thioredoxin"/>
    <property type="match status" value="1"/>
</dbReference>
<accession>A0A9D4Z7C0</accession>
<dbReference type="PANTHER" id="PTHR42899">
    <property type="entry name" value="SPERMATOGENESIS-ASSOCIATED PROTEIN 20"/>
    <property type="match status" value="1"/>
</dbReference>
<dbReference type="InterPro" id="IPR024705">
    <property type="entry name" value="Ssp411"/>
</dbReference>